<evidence type="ECO:0000313" key="1">
    <source>
        <dbReference type="EMBL" id="KAI3747620.1"/>
    </source>
</evidence>
<dbReference type="EMBL" id="CM042049">
    <property type="protein sequence ID" value="KAI3747620.1"/>
    <property type="molecule type" value="Genomic_DNA"/>
</dbReference>
<keyword evidence="2" id="KW-1185">Reference proteome</keyword>
<gene>
    <name evidence="1" type="ORF">L6452_10143</name>
</gene>
<accession>A0ACB9DMA0</accession>
<proteinExistence type="predicted"/>
<organism evidence="1 2">
    <name type="scientific">Arctium lappa</name>
    <name type="common">Greater burdock</name>
    <name type="synonym">Lappa major</name>
    <dbReference type="NCBI Taxonomy" id="4217"/>
    <lineage>
        <taxon>Eukaryota</taxon>
        <taxon>Viridiplantae</taxon>
        <taxon>Streptophyta</taxon>
        <taxon>Embryophyta</taxon>
        <taxon>Tracheophyta</taxon>
        <taxon>Spermatophyta</taxon>
        <taxon>Magnoliopsida</taxon>
        <taxon>eudicotyledons</taxon>
        <taxon>Gunneridae</taxon>
        <taxon>Pentapetalae</taxon>
        <taxon>asterids</taxon>
        <taxon>campanulids</taxon>
        <taxon>Asterales</taxon>
        <taxon>Asteraceae</taxon>
        <taxon>Carduoideae</taxon>
        <taxon>Cardueae</taxon>
        <taxon>Arctiinae</taxon>
        <taxon>Arctium</taxon>
    </lineage>
</organism>
<evidence type="ECO:0000313" key="2">
    <source>
        <dbReference type="Proteomes" id="UP001055879"/>
    </source>
</evidence>
<sequence length="123" mass="14045">MFRKILGLVLVQVPVRVLILERLVAMLVDYGNDDVLHARACDDVDLHARACDGDGDDDGDGVCAYVRVLGPEMMLVHLMVELKKAHLHHLCLVPSLLDWHKFLEDLHLKELYRCCYQRPVISE</sequence>
<name>A0ACB9DMA0_ARCLA</name>
<dbReference type="Proteomes" id="UP001055879">
    <property type="component" value="Linkage Group LG03"/>
</dbReference>
<reference evidence="2" key="1">
    <citation type="journal article" date="2022" name="Mol. Ecol. Resour.">
        <title>The genomes of chicory, endive, great burdock and yacon provide insights into Asteraceae palaeo-polyploidization history and plant inulin production.</title>
        <authorList>
            <person name="Fan W."/>
            <person name="Wang S."/>
            <person name="Wang H."/>
            <person name="Wang A."/>
            <person name="Jiang F."/>
            <person name="Liu H."/>
            <person name="Zhao H."/>
            <person name="Xu D."/>
            <person name="Zhang Y."/>
        </authorList>
    </citation>
    <scope>NUCLEOTIDE SEQUENCE [LARGE SCALE GENOMIC DNA]</scope>
    <source>
        <strain evidence="2">cv. Niubang</strain>
    </source>
</reference>
<comment type="caution">
    <text evidence="1">The sequence shown here is derived from an EMBL/GenBank/DDBJ whole genome shotgun (WGS) entry which is preliminary data.</text>
</comment>
<protein>
    <submittedName>
        <fullName evidence="1">Uncharacterized protein</fullName>
    </submittedName>
</protein>
<reference evidence="1 2" key="2">
    <citation type="journal article" date="2022" name="Mol. Ecol. Resour.">
        <title>The genomes of chicory, endive, great burdock and yacon provide insights into Asteraceae paleo-polyploidization history and plant inulin production.</title>
        <authorList>
            <person name="Fan W."/>
            <person name="Wang S."/>
            <person name="Wang H."/>
            <person name="Wang A."/>
            <person name="Jiang F."/>
            <person name="Liu H."/>
            <person name="Zhao H."/>
            <person name="Xu D."/>
            <person name="Zhang Y."/>
        </authorList>
    </citation>
    <scope>NUCLEOTIDE SEQUENCE [LARGE SCALE GENOMIC DNA]</scope>
    <source>
        <strain evidence="2">cv. Niubang</strain>
    </source>
</reference>